<dbReference type="AlphaFoldDB" id="A0A9P5V7E8"/>
<feature type="region of interest" description="Disordered" evidence="1">
    <location>
        <begin position="178"/>
        <end position="251"/>
    </location>
</feature>
<feature type="compositionally biased region" description="Low complexity" evidence="1">
    <location>
        <begin position="178"/>
        <end position="208"/>
    </location>
</feature>
<keyword evidence="3" id="KW-1185">Reference proteome</keyword>
<evidence type="ECO:0000313" key="3">
    <source>
        <dbReference type="Proteomes" id="UP000748756"/>
    </source>
</evidence>
<reference evidence="2" key="1">
    <citation type="journal article" date="2020" name="Fungal Divers.">
        <title>Resolving the Mortierellaceae phylogeny through synthesis of multi-gene phylogenetics and phylogenomics.</title>
        <authorList>
            <person name="Vandepol N."/>
            <person name="Liber J."/>
            <person name="Desiro A."/>
            <person name="Na H."/>
            <person name="Kennedy M."/>
            <person name="Barry K."/>
            <person name="Grigoriev I.V."/>
            <person name="Miller A.N."/>
            <person name="O'Donnell K."/>
            <person name="Stajich J.E."/>
            <person name="Bonito G."/>
        </authorList>
    </citation>
    <scope>NUCLEOTIDE SEQUENCE</scope>
    <source>
        <strain evidence="2">NRRL 6426</strain>
    </source>
</reference>
<dbReference type="SUPFAM" id="SSF52047">
    <property type="entry name" value="RNI-like"/>
    <property type="match status" value="1"/>
</dbReference>
<protein>
    <submittedName>
        <fullName evidence="2">Uncharacterized protein</fullName>
    </submittedName>
</protein>
<evidence type="ECO:0000256" key="1">
    <source>
        <dbReference type="SAM" id="MobiDB-lite"/>
    </source>
</evidence>
<organism evidence="2 3">
    <name type="scientific">Linnemannia schmuckeri</name>
    <dbReference type="NCBI Taxonomy" id="64567"/>
    <lineage>
        <taxon>Eukaryota</taxon>
        <taxon>Fungi</taxon>
        <taxon>Fungi incertae sedis</taxon>
        <taxon>Mucoromycota</taxon>
        <taxon>Mortierellomycotina</taxon>
        <taxon>Mortierellomycetes</taxon>
        <taxon>Mortierellales</taxon>
        <taxon>Mortierellaceae</taxon>
        <taxon>Linnemannia</taxon>
    </lineage>
</organism>
<accession>A0A9P5V7E8</accession>
<dbReference type="Proteomes" id="UP000748756">
    <property type="component" value="Unassembled WGS sequence"/>
</dbReference>
<name>A0A9P5V7E8_9FUNG</name>
<sequence length="432" mass="48987">MTDKKIAKLNEDKSKDHKLMIPEILMFITSYFPLFDRQGRMFQLCRYLGPKTPPPGSCRLQNLAPDFYLDAITNHKHIEKLVIHDVVFPVKRPIGPKDHNLGELKLSGNCEHMHPFLLIFVEKQVHLKSLELTRVKFTASDWKRIISNKPYLRKLQCEVIDHKSGKDQDDNVDAEVSTLGKNNTTTGNNTLTSNSNNSTTTAGNTAASDGVATSGRIRKRKNDDNGEDVINKHKKNGDGRNDPKKNRRAKLANTKLPTAKVIGILSVTYLILQDNRLLLPFWKAILEACPHLEQLEICYSQKADGGKVATLVRDNCRKLRRPMLKSTRQPWILAMIDGMPHAVEELIIHAGQLDLQMAAAINTRKDELMRLKLEFGRGTKGKRRARSFEEIRKQSKTLQSPLSDVALLEHVKNLPNLSEVVITEAIYRKELD</sequence>
<dbReference type="EMBL" id="JAAAUQ010001111">
    <property type="protein sequence ID" value="KAF9142734.1"/>
    <property type="molecule type" value="Genomic_DNA"/>
</dbReference>
<proteinExistence type="predicted"/>
<gene>
    <name evidence="2" type="ORF">BG015_000694</name>
</gene>
<comment type="caution">
    <text evidence="2">The sequence shown here is derived from an EMBL/GenBank/DDBJ whole genome shotgun (WGS) entry which is preliminary data.</text>
</comment>
<evidence type="ECO:0000313" key="2">
    <source>
        <dbReference type="EMBL" id="KAF9142734.1"/>
    </source>
</evidence>